<dbReference type="EMBL" id="DXHU01000020">
    <property type="protein sequence ID" value="HIV99167.1"/>
    <property type="molecule type" value="Genomic_DNA"/>
</dbReference>
<gene>
    <name evidence="1" type="ORF">IAB12_05280</name>
</gene>
<evidence type="ECO:0000313" key="2">
    <source>
        <dbReference type="Proteomes" id="UP000823936"/>
    </source>
</evidence>
<protein>
    <submittedName>
        <fullName evidence="1">Uncharacterized protein</fullName>
    </submittedName>
</protein>
<comment type="caution">
    <text evidence="1">The sequence shown here is derived from an EMBL/GenBank/DDBJ whole genome shotgun (WGS) entry which is preliminary data.</text>
</comment>
<accession>A0A9D1PTR0</accession>
<sequence length="305" mass="35069">MQSYRVVRRRQDLEMKISALHRQEQLAIGILDMADISDLENTIRWYLENMNFSLHVMTTAAVAEENGLTEKYQDVNFILFKSAVTTGEAINAFSNECYTTLFLVVRSDTEMIAYSGEALIKMMSEKNHPAVITPVLISSQGDVIPTLRSPHLRGKDFDPVSLKPSLDENVWDMNLYPVLGLGLYDRALFQRLRAFDEDISGEFYQMADYGVRVYLMGYSISSSVNLAFRFPRRMSIIEDRSECSGINRFYTKNFSIHRIAGKNVVEKWKPYVDKGILNDEVKKKLLVLQKTDIFSLIESWPVKED</sequence>
<reference evidence="1" key="1">
    <citation type="journal article" date="2021" name="PeerJ">
        <title>Extensive microbial diversity within the chicken gut microbiome revealed by metagenomics and culture.</title>
        <authorList>
            <person name="Gilroy R."/>
            <person name="Ravi A."/>
            <person name="Getino M."/>
            <person name="Pursley I."/>
            <person name="Horton D.L."/>
            <person name="Alikhan N.F."/>
            <person name="Baker D."/>
            <person name="Gharbi K."/>
            <person name="Hall N."/>
            <person name="Watson M."/>
            <person name="Adriaenssens E.M."/>
            <person name="Foster-Nyarko E."/>
            <person name="Jarju S."/>
            <person name="Secka A."/>
            <person name="Antonio M."/>
            <person name="Oren A."/>
            <person name="Chaudhuri R.R."/>
            <person name="La Ragione R."/>
            <person name="Hildebrand F."/>
            <person name="Pallen M.J."/>
        </authorList>
    </citation>
    <scope>NUCLEOTIDE SEQUENCE</scope>
    <source>
        <strain evidence="1">Gambia11-129</strain>
    </source>
</reference>
<dbReference type="AlphaFoldDB" id="A0A9D1PTR0"/>
<reference evidence="1" key="2">
    <citation type="submission" date="2021-04" db="EMBL/GenBank/DDBJ databases">
        <authorList>
            <person name="Gilroy R."/>
        </authorList>
    </citation>
    <scope>NUCLEOTIDE SEQUENCE</scope>
    <source>
        <strain evidence="1">Gambia11-129</strain>
    </source>
</reference>
<evidence type="ECO:0000313" key="1">
    <source>
        <dbReference type="EMBL" id="HIV99167.1"/>
    </source>
</evidence>
<proteinExistence type="predicted"/>
<name>A0A9D1PTR0_9SPIO</name>
<dbReference type="Proteomes" id="UP000823936">
    <property type="component" value="Unassembled WGS sequence"/>
</dbReference>
<organism evidence="1 2">
    <name type="scientific">Candidatus Ornithospirochaeta avicola</name>
    <dbReference type="NCBI Taxonomy" id="2840896"/>
    <lineage>
        <taxon>Bacteria</taxon>
        <taxon>Pseudomonadati</taxon>
        <taxon>Spirochaetota</taxon>
        <taxon>Spirochaetia</taxon>
        <taxon>Spirochaetales</taxon>
        <taxon>Spirochaetaceae</taxon>
        <taxon>Spirochaetaceae incertae sedis</taxon>
        <taxon>Candidatus Ornithospirochaeta</taxon>
    </lineage>
</organism>